<dbReference type="OrthoDB" id="3636394at2759"/>
<sequence length="346" mass="39016">MVVLSQPLLTSSFAKLVALGNRHVWIEPRSADLAALTSLRGKVALARRFFRMFRFLEAFHAAHLIYTSFYASKPALTPTPVAPLDPAITNSPEVTGGGEKSNGIDESQVEQDQTVAPGVSPDAAADTDQGVEAESTPPAQQPKRTCNCKHHHHHHHHHGKPQDPNKIPVEAWLDIFSRTFNGMYLLLETLTLVDALELPGLRLWGLHWTTVLHVEGQRFWFFSLLCGLTAGLVKVVKLVAYGPVPQTGEEYWAWERKPEAEMEEWEKMREKMRRFVHRRREGRKAWKREIRTRGFRIARRCVADLLDLALPGSVVGWVRVQPGTMGLAMVVSTWLTGLEIWERCGG</sequence>
<dbReference type="InterPro" id="IPR008733">
    <property type="entry name" value="PEX11"/>
</dbReference>
<keyword evidence="7" id="KW-1185">Reference proteome</keyword>
<organism evidence="6 7">
    <name type="scientific">Cryphonectria parasitica (strain ATCC 38755 / EP155)</name>
    <dbReference type="NCBI Taxonomy" id="660469"/>
    <lineage>
        <taxon>Eukaryota</taxon>
        <taxon>Fungi</taxon>
        <taxon>Dikarya</taxon>
        <taxon>Ascomycota</taxon>
        <taxon>Pezizomycotina</taxon>
        <taxon>Sordariomycetes</taxon>
        <taxon>Sordariomycetidae</taxon>
        <taxon>Diaporthales</taxon>
        <taxon>Cryphonectriaceae</taxon>
        <taxon>Cryphonectria-Endothia species complex</taxon>
        <taxon>Cryphonectria</taxon>
    </lineage>
</organism>
<dbReference type="GO" id="GO:0016559">
    <property type="term" value="P:peroxisome fission"/>
    <property type="evidence" value="ECO:0007669"/>
    <property type="project" value="InterPro"/>
</dbReference>
<evidence type="ECO:0000256" key="4">
    <source>
        <dbReference type="ARBA" id="ARBA00046271"/>
    </source>
</evidence>
<dbReference type="PANTHER" id="PTHR12652:SF23">
    <property type="entry name" value="MICROBODY (PEROXISOME) PROLIFERATION PROTEIN PEROXIN 11B (EUROFUNG)"/>
    <property type="match status" value="1"/>
</dbReference>
<dbReference type="GeneID" id="63836961"/>
<accession>A0A9P4XUN7</accession>
<comment type="caution">
    <text evidence="6">The sequence shown here is derived from an EMBL/GenBank/DDBJ whole genome shotgun (WGS) entry which is preliminary data.</text>
</comment>
<keyword evidence="1" id="KW-0962">Peroxisome biogenesis</keyword>
<dbReference type="RefSeq" id="XP_040772583.1">
    <property type="nucleotide sequence ID" value="XM_040919832.1"/>
</dbReference>
<evidence type="ECO:0000256" key="5">
    <source>
        <dbReference type="SAM" id="MobiDB-lite"/>
    </source>
</evidence>
<dbReference type="Pfam" id="PF05648">
    <property type="entry name" value="PEX11"/>
    <property type="match status" value="1"/>
</dbReference>
<proteinExistence type="predicted"/>
<evidence type="ECO:0000256" key="3">
    <source>
        <dbReference type="ARBA" id="ARBA00023140"/>
    </source>
</evidence>
<evidence type="ECO:0000256" key="2">
    <source>
        <dbReference type="ARBA" id="ARBA00023136"/>
    </source>
</evidence>
<evidence type="ECO:0000313" key="7">
    <source>
        <dbReference type="Proteomes" id="UP000803844"/>
    </source>
</evidence>
<protein>
    <submittedName>
        <fullName evidence="6">Uncharacterized protein</fullName>
    </submittedName>
</protein>
<dbReference type="GO" id="GO:0005778">
    <property type="term" value="C:peroxisomal membrane"/>
    <property type="evidence" value="ECO:0007669"/>
    <property type="project" value="UniProtKB-SubCell"/>
</dbReference>
<comment type="subcellular location">
    <subcellularLocation>
        <location evidence="4">Peroxisome membrane</location>
    </subcellularLocation>
</comment>
<feature type="compositionally biased region" description="Basic residues" evidence="5">
    <location>
        <begin position="146"/>
        <end position="159"/>
    </location>
</feature>
<keyword evidence="2" id="KW-0472">Membrane</keyword>
<dbReference type="Proteomes" id="UP000803844">
    <property type="component" value="Unassembled WGS sequence"/>
</dbReference>
<dbReference type="PANTHER" id="PTHR12652">
    <property type="entry name" value="PEROXISOMAL BIOGENESIS FACTOR 11"/>
    <property type="match status" value="1"/>
</dbReference>
<reference evidence="6" key="1">
    <citation type="journal article" date="2020" name="Phytopathology">
        <title>Genome sequence of the chestnut blight fungus Cryphonectria parasitica EP155: A fundamental resource for an archetypical invasive plant pathogen.</title>
        <authorList>
            <person name="Crouch J.A."/>
            <person name="Dawe A."/>
            <person name="Aerts A."/>
            <person name="Barry K."/>
            <person name="Churchill A.C.L."/>
            <person name="Grimwood J."/>
            <person name="Hillman B."/>
            <person name="Milgroom M.G."/>
            <person name="Pangilinan J."/>
            <person name="Smith M."/>
            <person name="Salamov A."/>
            <person name="Schmutz J."/>
            <person name="Yadav J."/>
            <person name="Grigoriev I.V."/>
            <person name="Nuss D."/>
        </authorList>
    </citation>
    <scope>NUCLEOTIDE SEQUENCE</scope>
    <source>
        <strain evidence="6">EP155</strain>
    </source>
</reference>
<evidence type="ECO:0000313" key="6">
    <source>
        <dbReference type="EMBL" id="KAF3761604.1"/>
    </source>
</evidence>
<keyword evidence="3" id="KW-0576">Peroxisome</keyword>
<evidence type="ECO:0000256" key="1">
    <source>
        <dbReference type="ARBA" id="ARBA00022593"/>
    </source>
</evidence>
<gene>
    <name evidence="6" type="ORF">M406DRAFT_323933</name>
</gene>
<name>A0A9P4XUN7_CRYP1</name>
<dbReference type="AlphaFoldDB" id="A0A9P4XUN7"/>
<dbReference type="EMBL" id="MU032351">
    <property type="protein sequence ID" value="KAF3761604.1"/>
    <property type="molecule type" value="Genomic_DNA"/>
</dbReference>
<feature type="region of interest" description="Disordered" evidence="5">
    <location>
        <begin position="82"/>
        <end position="165"/>
    </location>
</feature>